<dbReference type="InterPro" id="IPR016130">
    <property type="entry name" value="Tyr_Pase_AS"/>
</dbReference>
<proteinExistence type="predicted"/>
<evidence type="ECO:0000259" key="1">
    <source>
        <dbReference type="PROSITE" id="PS50055"/>
    </source>
</evidence>
<dbReference type="SMART" id="SM00404">
    <property type="entry name" value="PTPc_motif"/>
    <property type="match status" value="2"/>
</dbReference>
<dbReference type="FunFam" id="3.90.190.10:FF:000062">
    <property type="entry name" value="Receptor-type tyrosine-protein phosphatase kappa"/>
    <property type="match status" value="1"/>
</dbReference>
<dbReference type="PRINTS" id="PR00700">
    <property type="entry name" value="PRTYPHPHTASE"/>
</dbReference>
<dbReference type="CDD" id="cd00047">
    <property type="entry name" value="PTPc"/>
    <property type="match status" value="2"/>
</dbReference>
<dbReference type="GO" id="GO:0004725">
    <property type="term" value="F:protein tyrosine phosphatase activity"/>
    <property type="evidence" value="ECO:0007669"/>
    <property type="project" value="InterPro"/>
</dbReference>
<organism evidence="3 4">
    <name type="scientific">Lepeophtheirus salmonis</name>
    <name type="common">Salmon louse</name>
    <name type="synonym">Caligus salmonis</name>
    <dbReference type="NCBI Taxonomy" id="72036"/>
    <lineage>
        <taxon>Eukaryota</taxon>
        <taxon>Metazoa</taxon>
        <taxon>Ecdysozoa</taxon>
        <taxon>Arthropoda</taxon>
        <taxon>Crustacea</taxon>
        <taxon>Multicrustacea</taxon>
        <taxon>Hexanauplia</taxon>
        <taxon>Copepoda</taxon>
        <taxon>Siphonostomatoida</taxon>
        <taxon>Caligidae</taxon>
        <taxon>Lepeophtheirus</taxon>
    </lineage>
</organism>
<dbReference type="GO" id="GO:0048666">
    <property type="term" value="P:neuron development"/>
    <property type="evidence" value="ECO:0007669"/>
    <property type="project" value="UniProtKB-ARBA"/>
</dbReference>
<protein>
    <submittedName>
        <fullName evidence="3">(salmon louse) hypothetical protein</fullName>
    </submittedName>
</protein>
<keyword evidence="4" id="KW-1185">Reference proteome</keyword>
<dbReference type="InterPro" id="IPR000387">
    <property type="entry name" value="Tyr_Pase_dom"/>
</dbReference>
<feature type="domain" description="Tyrosine specific protein phosphatases" evidence="2">
    <location>
        <begin position="749"/>
        <end position="816"/>
    </location>
</feature>
<dbReference type="InterPro" id="IPR029021">
    <property type="entry name" value="Prot-tyrosine_phosphatase-like"/>
</dbReference>
<accession>A0A7R8HCS6</accession>
<name>A0A7R8HCS6_LEPSM</name>
<dbReference type="AlphaFoldDB" id="A0A7R8HCS6"/>
<dbReference type="InterPro" id="IPR000242">
    <property type="entry name" value="PTP_cat"/>
</dbReference>
<gene>
    <name evidence="3" type="ORF">LSAA_14008</name>
</gene>
<dbReference type="Gene3D" id="3.90.190.10">
    <property type="entry name" value="Protein tyrosine phosphatase superfamily"/>
    <property type="match status" value="2"/>
</dbReference>
<dbReference type="SMART" id="SM00194">
    <property type="entry name" value="PTPc"/>
    <property type="match status" value="2"/>
</dbReference>
<dbReference type="PANTHER" id="PTHR19134:SF561">
    <property type="entry name" value="PROTEIN TYROSINE PHOSPHATASE 36E, ISOFORM A"/>
    <property type="match status" value="1"/>
</dbReference>
<evidence type="ECO:0000313" key="3">
    <source>
        <dbReference type="EMBL" id="CAF3021526.1"/>
    </source>
</evidence>
<dbReference type="EMBL" id="HG994587">
    <property type="protein sequence ID" value="CAF3021526.1"/>
    <property type="molecule type" value="Genomic_DNA"/>
</dbReference>
<evidence type="ECO:0000313" key="4">
    <source>
        <dbReference type="Proteomes" id="UP000675881"/>
    </source>
</evidence>
<feature type="domain" description="Tyrosine-protein phosphatase" evidence="1">
    <location>
        <begin position="260"/>
        <end position="495"/>
    </location>
</feature>
<dbReference type="PANTHER" id="PTHR19134">
    <property type="entry name" value="RECEPTOR-TYPE TYROSINE-PROTEIN PHOSPHATASE"/>
    <property type="match status" value="1"/>
</dbReference>
<dbReference type="PROSITE" id="PS50056">
    <property type="entry name" value="TYR_PHOSPHATASE_2"/>
    <property type="match status" value="2"/>
</dbReference>
<sequence length="835" mass="95586">MIMRIAVLGLTHFKTHRPLAPRCPTDTSLPDLGFQATATLTPSRLPFSMKTMSPSGGAAPYGDNNIDKRSPPIPYDSRTLQRTGYDARGLRSSENVISYDSYDSYGLESTTNYATSNSSPARVNHMGGASQMMSPPHRAEYEEYGGITSFSDEEMDGFDSRMSRGMLRSGPGGEPRAKSMMRYNELERERTMRRQTVVQNQQRGSNFFSGTLKLSMMNTGIIPLKKAESDTLTSSFYEKPVSISEFQKHCGQRRKYHKTNAEKNQNPKVIPYDFNRVVLENEDAVPDSDYINASYVDSLVQPKAYIVTQGPTETTIGDFWRMVWQERASCIVMVTRTFDFIRVMCVQYWPAGKNREEIYSGIGVTVENEEQLANFMIRTIRLRKLGEERKVILFHYTEWPCHSNPFSNALLEFRRRVRNVMNHHPDTQDGPVIVHCNDGAGRSGVYLAIDANIELSEEDGVFDVFGYLRKMRQQRPGLVETLSQYRFVYETLLEYTRGIDSRFPVSELATKIKERGIKEKKTKKNAYQMEYSEQFKFVYDTLEEFIVCGYTYFPVKEISATLKQKSDRSKQKRVKSSSVYEKEYTLICNQTPRFTIGDCAAGHRADNRDKNRNVLIVPPDNFRPYLTSFQGNNCTDYINAVFVDGYTHPREYIVTEWPLPSTCSDIWSLVYDHDCSALVVLCNPPTSSGNFPSFWPESQRSKKYGQVFTVEHVSHNHFPNIRTWTFKINKKIVSLTELMAGVKAPSKTCQLFQLIKTDYGPVVVVSADGQSRGGVYCAANACIEQVIQHGEVDVFQAVKTVRRHRPQLVENITEYKYCYDLVLHYVLHYLHKESE</sequence>
<evidence type="ECO:0000259" key="2">
    <source>
        <dbReference type="PROSITE" id="PS50056"/>
    </source>
</evidence>
<dbReference type="OrthoDB" id="6144703at2759"/>
<dbReference type="SUPFAM" id="SSF52799">
    <property type="entry name" value="(Phosphotyrosine protein) phosphatases II"/>
    <property type="match status" value="2"/>
</dbReference>
<feature type="domain" description="Tyrosine-protein phosphatase" evidence="1">
    <location>
        <begin position="580"/>
        <end position="825"/>
    </location>
</feature>
<dbReference type="Pfam" id="PF00102">
    <property type="entry name" value="Y_phosphatase"/>
    <property type="match status" value="2"/>
</dbReference>
<feature type="domain" description="Tyrosine specific protein phosphatases" evidence="2">
    <location>
        <begin position="411"/>
        <end position="486"/>
    </location>
</feature>
<dbReference type="InterPro" id="IPR003595">
    <property type="entry name" value="Tyr_Pase_cat"/>
</dbReference>
<dbReference type="PROSITE" id="PS50055">
    <property type="entry name" value="TYR_PHOSPHATASE_PTP"/>
    <property type="match status" value="2"/>
</dbReference>
<dbReference type="Proteomes" id="UP000675881">
    <property type="component" value="Chromosome 8"/>
</dbReference>
<dbReference type="PROSITE" id="PS00383">
    <property type="entry name" value="TYR_PHOSPHATASE_1"/>
    <property type="match status" value="1"/>
</dbReference>
<dbReference type="InterPro" id="IPR050348">
    <property type="entry name" value="Protein-Tyr_Phosphatase"/>
</dbReference>
<reference evidence="3" key="1">
    <citation type="submission" date="2021-02" db="EMBL/GenBank/DDBJ databases">
        <authorList>
            <person name="Bekaert M."/>
        </authorList>
    </citation>
    <scope>NUCLEOTIDE SEQUENCE</scope>
    <source>
        <strain evidence="3">IoA-00</strain>
    </source>
</reference>